<dbReference type="Gene3D" id="1.10.287.1490">
    <property type="match status" value="1"/>
</dbReference>
<evidence type="ECO:0000313" key="6">
    <source>
        <dbReference type="Proteomes" id="UP000000379"/>
    </source>
</evidence>
<dbReference type="RefSeq" id="WP_013176779.1">
    <property type="nucleotide sequence ID" value="NC_014221.1"/>
</dbReference>
<dbReference type="STRING" id="649638.Trad_0259"/>
<keyword evidence="6" id="KW-1185">Reference proteome</keyword>
<protein>
    <submittedName>
        <fullName evidence="5">S-layer domain protein</fullName>
    </submittedName>
</protein>
<accession>D7CY39</accession>
<feature type="signal peptide" evidence="3">
    <location>
        <begin position="1"/>
        <end position="19"/>
    </location>
</feature>
<dbReference type="EMBL" id="CP002049">
    <property type="protein sequence ID" value="ADI13399.1"/>
    <property type="molecule type" value="Genomic_DNA"/>
</dbReference>
<dbReference type="PANTHER" id="PTHR43308">
    <property type="entry name" value="OUTER MEMBRANE PROTEIN ALPHA-RELATED"/>
    <property type="match status" value="1"/>
</dbReference>
<comment type="cofactor">
    <cofactor evidence="1">
        <name>thiamine diphosphate</name>
        <dbReference type="ChEBI" id="CHEBI:58937"/>
    </cofactor>
</comment>
<feature type="domain" description="SLH" evidence="4">
    <location>
        <begin position="19"/>
        <end position="82"/>
    </location>
</feature>
<gene>
    <name evidence="5" type="ordered locus">Trad_0259</name>
</gene>
<dbReference type="KEGG" id="tra:Trad_0259"/>
<reference evidence="6" key="1">
    <citation type="submission" date="2010-05" db="EMBL/GenBank/DDBJ databases">
        <title>The complete genome of Truepera radiovictris DSM 17093.</title>
        <authorList>
            <consortium name="US DOE Joint Genome Institute (JGI-PGF)"/>
            <person name="Lucas S."/>
            <person name="Copeland A."/>
            <person name="Lapidus A."/>
            <person name="Glavina del Rio T."/>
            <person name="Dalin E."/>
            <person name="Tice H."/>
            <person name="Bruce D."/>
            <person name="Goodwin L."/>
            <person name="Pitluck S."/>
            <person name="Kyrpides N."/>
            <person name="Mavromatis K."/>
            <person name="Ovchinnikova G."/>
            <person name="Munk A.C."/>
            <person name="Detter J.C."/>
            <person name="Han C."/>
            <person name="Tapia R."/>
            <person name="Land M."/>
            <person name="Hauser L."/>
            <person name="Markowitz V."/>
            <person name="Cheng J.-F."/>
            <person name="Hugenholtz P."/>
            <person name="Woyke T."/>
            <person name="Wu D."/>
            <person name="Tindall B."/>
            <person name="Pomrenke H.G."/>
            <person name="Brambilla E."/>
            <person name="Klenk H.-P."/>
            <person name="Eisen J.A."/>
        </authorList>
    </citation>
    <scope>NUCLEOTIDE SEQUENCE [LARGE SCALE GENOMIC DNA]</scope>
    <source>
        <strain evidence="6">DSM 17093 / CIP 108686 / LMG 22925 / RQ-24</strain>
    </source>
</reference>
<name>D7CY39_TRURR</name>
<reference evidence="5 6" key="2">
    <citation type="journal article" date="2011" name="Stand. Genomic Sci.">
        <title>Complete genome sequence of Truepera radiovictrix type strain (RQ-24).</title>
        <authorList>
            <person name="Ivanova N."/>
            <person name="Rohde C."/>
            <person name="Munk C."/>
            <person name="Nolan M."/>
            <person name="Lucas S."/>
            <person name="Del Rio T.G."/>
            <person name="Tice H."/>
            <person name="Deshpande S."/>
            <person name="Cheng J.F."/>
            <person name="Tapia R."/>
            <person name="Han C."/>
            <person name="Goodwin L."/>
            <person name="Pitluck S."/>
            <person name="Liolios K."/>
            <person name="Mavromatis K."/>
            <person name="Mikhailova N."/>
            <person name="Pati A."/>
            <person name="Chen A."/>
            <person name="Palaniappan K."/>
            <person name="Land M."/>
            <person name="Hauser L."/>
            <person name="Chang Y.J."/>
            <person name="Jeffries C.D."/>
            <person name="Brambilla E."/>
            <person name="Rohde M."/>
            <person name="Goker M."/>
            <person name="Tindall B.J."/>
            <person name="Woyke T."/>
            <person name="Bristow J."/>
            <person name="Eisen J.A."/>
            <person name="Markowitz V."/>
            <person name="Hugenholtz P."/>
            <person name="Kyrpides N.C."/>
            <person name="Klenk H.P."/>
            <person name="Lapidus A."/>
        </authorList>
    </citation>
    <scope>NUCLEOTIDE SEQUENCE [LARGE SCALE GENOMIC DNA]</scope>
    <source>
        <strain evidence="6">DSM 17093 / CIP 108686 / LMG 22925 / RQ-24</strain>
    </source>
</reference>
<dbReference type="InterPro" id="IPR001119">
    <property type="entry name" value="SLH_dom"/>
</dbReference>
<sequence length="381" mass="39203">MKKLALALGTTLVVGGALAQTSFPDVPEDNFAAEAVAELVELGILTGFPDGTFRGNEAFTRYQAAIVISRLLDVLEENAAAASALSEEDLATLNNAVQELSTGLDELFARVEALEAAAPDADATALSEEVSALGERLGALEAAGPDTALAEQLAALEERVAALEAAGAEAPAVDVAALQEQVTALNAQVNDLQARLEAAPAPEAELDVTEAAPEEPAVDLTAPVAAPAAVTAPERGKFFLGLGSFYETDSADIGSRFRPRVTLGLDDLVAGFGLRATADYGRQTLIEAGSLAFSGHLTYTLGVSAVSAYLGVGGGYQFPDLLFVTNTFEGPFAGALLGAEFGTGPVTFFVEGTADYYLDGAPAEGYNQLYPTIAAGLNLRP</sequence>
<dbReference type="Pfam" id="PF00395">
    <property type="entry name" value="SLH"/>
    <property type="match status" value="1"/>
</dbReference>
<evidence type="ECO:0000259" key="4">
    <source>
        <dbReference type="PROSITE" id="PS51272"/>
    </source>
</evidence>
<keyword evidence="3" id="KW-0732">Signal</keyword>
<evidence type="ECO:0000256" key="2">
    <source>
        <dbReference type="SAM" id="Coils"/>
    </source>
</evidence>
<feature type="coiled-coil region" evidence="2">
    <location>
        <begin position="146"/>
        <end position="195"/>
    </location>
</feature>
<dbReference type="Proteomes" id="UP000000379">
    <property type="component" value="Chromosome"/>
</dbReference>
<feature type="chain" id="PRO_5003094679" evidence="3">
    <location>
        <begin position="20"/>
        <end position="381"/>
    </location>
</feature>
<dbReference type="AlphaFoldDB" id="D7CY39"/>
<organism evidence="5 6">
    <name type="scientific">Truepera radiovictrix (strain DSM 17093 / CIP 108686 / LMG 22925 / RQ-24)</name>
    <dbReference type="NCBI Taxonomy" id="649638"/>
    <lineage>
        <taxon>Bacteria</taxon>
        <taxon>Thermotogati</taxon>
        <taxon>Deinococcota</taxon>
        <taxon>Deinococci</taxon>
        <taxon>Trueperales</taxon>
        <taxon>Trueperaceae</taxon>
        <taxon>Truepera</taxon>
    </lineage>
</organism>
<dbReference type="eggNOG" id="COG3206">
    <property type="taxonomic scope" value="Bacteria"/>
</dbReference>
<evidence type="ECO:0000256" key="1">
    <source>
        <dbReference type="ARBA" id="ARBA00001964"/>
    </source>
</evidence>
<dbReference type="PROSITE" id="PS51272">
    <property type="entry name" value="SLH"/>
    <property type="match status" value="1"/>
</dbReference>
<dbReference type="PANTHER" id="PTHR43308:SF1">
    <property type="entry name" value="OUTER MEMBRANE PROTEIN ALPHA"/>
    <property type="match status" value="1"/>
</dbReference>
<dbReference type="InterPro" id="IPR049557">
    <property type="entry name" value="Transketolase_CS"/>
</dbReference>
<dbReference type="InterPro" id="IPR051465">
    <property type="entry name" value="Cell_Envelope_Struct_Comp"/>
</dbReference>
<evidence type="ECO:0000313" key="5">
    <source>
        <dbReference type="EMBL" id="ADI13399.1"/>
    </source>
</evidence>
<dbReference type="PROSITE" id="PS00801">
    <property type="entry name" value="TRANSKETOLASE_1"/>
    <property type="match status" value="1"/>
</dbReference>
<dbReference type="HOGENOM" id="CLU_719093_0_0_0"/>
<proteinExistence type="predicted"/>
<evidence type="ECO:0000256" key="3">
    <source>
        <dbReference type="SAM" id="SignalP"/>
    </source>
</evidence>
<keyword evidence="2" id="KW-0175">Coiled coil</keyword>